<comment type="caution">
    <text evidence="1">The sequence shown here is derived from an EMBL/GenBank/DDBJ whole genome shotgun (WGS) entry which is preliminary data.</text>
</comment>
<dbReference type="PANTHER" id="PTHR39550">
    <property type="entry name" value="SLL0658 PROTEIN"/>
    <property type="match status" value="1"/>
</dbReference>
<dbReference type="EMBL" id="JAOPKA010000002">
    <property type="protein sequence ID" value="MCU4740743.1"/>
    <property type="molecule type" value="Genomic_DNA"/>
</dbReference>
<dbReference type="Proteomes" id="UP001321018">
    <property type="component" value="Unassembled WGS sequence"/>
</dbReference>
<dbReference type="RefSeq" id="WP_338002583.1">
    <property type="nucleotide sequence ID" value="NZ_JAOPKA010000002.1"/>
</dbReference>
<proteinExistence type="predicted"/>
<dbReference type="InterPro" id="IPR021799">
    <property type="entry name" value="PIN-like_prokaryotic"/>
</dbReference>
<reference evidence="1" key="1">
    <citation type="submission" date="2022-09" db="EMBL/GenBank/DDBJ databases">
        <title>Enrichment on poylsaccharides allowed isolation of novel metabolic and taxonomic groups of Haloarchaea.</title>
        <authorList>
            <person name="Sorokin D.Y."/>
            <person name="Elcheninov A.G."/>
            <person name="Khizhniak T.V."/>
            <person name="Kolganova T.V."/>
            <person name="Kublanov I.V."/>
        </authorList>
    </citation>
    <scope>NUCLEOTIDE SEQUENCE</scope>
    <source>
        <strain evidence="1">AArc-xg1-1</strain>
    </source>
</reference>
<gene>
    <name evidence="1" type="ORF">OB960_04935</name>
</gene>
<dbReference type="PANTHER" id="PTHR39550:SF1">
    <property type="entry name" value="SLL0658 PROTEIN"/>
    <property type="match status" value="1"/>
</dbReference>
<name>A0AAP2YXR4_9EURY</name>
<evidence type="ECO:0000313" key="2">
    <source>
        <dbReference type="Proteomes" id="UP001321018"/>
    </source>
</evidence>
<dbReference type="Pfam" id="PF11848">
    <property type="entry name" value="DUF3368"/>
    <property type="match status" value="1"/>
</dbReference>
<dbReference type="AlphaFoldDB" id="A0AAP2YXR4"/>
<sequence>MPSSEVVVSNTSPLLNLALADRLDVLPEQFESIVVPDAVQTELLAGEDGVGRLETLLESDFVSVQPAENRELVRELRSELDAGEAAAIALALERDADLVLIDERDGRTVARRHDLTITGVVGILLRAARDETVDIETAMSELRDAGFWIGDDLYRRAIESVAESTPESESESNSEKS</sequence>
<evidence type="ECO:0000313" key="1">
    <source>
        <dbReference type="EMBL" id="MCU4740743.1"/>
    </source>
</evidence>
<accession>A0AAP2YXR4</accession>
<protein>
    <submittedName>
        <fullName evidence="1">DUF3368 domain-containing protein</fullName>
    </submittedName>
</protein>
<organism evidence="1 2">
    <name type="scientific">Natronoglomus mannanivorans</name>
    <dbReference type="NCBI Taxonomy" id="2979990"/>
    <lineage>
        <taxon>Archaea</taxon>
        <taxon>Methanobacteriati</taxon>
        <taxon>Methanobacteriota</taxon>
        <taxon>Stenosarchaea group</taxon>
        <taxon>Halobacteria</taxon>
        <taxon>Halobacteriales</taxon>
        <taxon>Natrialbaceae</taxon>
        <taxon>Natronoglomus</taxon>
    </lineage>
</organism>